<dbReference type="PROSITE" id="PS51670">
    <property type="entry name" value="SHKT"/>
    <property type="match status" value="1"/>
</dbReference>
<comment type="caution">
    <text evidence="9">Lacks conserved residue(s) required for the propagation of feature annotation.</text>
</comment>
<dbReference type="PANTHER" id="PTHR10127:SF802">
    <property type="entry name" value="ZINC METALLOPROTEINASE NAS-10"/>
    <property type="match status" value="1"/>
</dbReference>
<evidence type="ECO:0000256" key="5">
    <source>
        <dbReference type="ARBA" id="ARBA00022833"/>
    </source>
</evidence>
<dbReference type="WBParaSite" id="PTRK_0001173500.1">
    <property type="protein sequence ID" value="PTRK_0001173500.1"/>
    <property type="gene ID" value="PTRK_0001173500"/>
</dbReference>
<name>A0A0N4ZTA6_PARTI</name>
<sequence length="367" mass="42461">MEKEVQQTFKKTCNDLGRQGKLNCLNGKTPKHTIKKSNIMAYELATIPGATVKNLGDKYQKTHDVKQSLLTSNNLGNNIVAIEDGTFQDDMLLTNEQSDFLINEIKNKRNNRGKRNAYFIDKMTVNKWPNPSNIPYVFDLGLNSNEKKKIEDALKEIEKGTCLKFVNIPYEKKPLHTYILYKKTPSTSYCGLSYVGKIIPFNPVYLSFSLTCANQIGIIIHETMHTIGVAHQHSRIDRDQFIKIDWSNVNPQFYDMFAMSDPKQFSTYGVSYDYYSIMHYNSYIAAIDDKKPTITPLKQTERFLKILGQRERLSDKDRELVRIMYCSGNCKDSNVYCGYWALKDYCYKTSVKKYMENNCKKSCGYCR</sequence>
<evidence type="ECO:0000256" key="1">
    <source>
        <dbReference type="ARBA" id="ARBA00002657"/>
    </source>
</evidence>
<dbReference type="InterPro" id="IPR034035">
    <property type="entry name" value="Astacin-like_dom"/>
</dbReference>
<dbReference type="AlphaFoldDB" id="A0A0N4ZTA6"/>
<dbReference type="PANTHER" id="PTHR10127">
    <property type="entry name" value="DISCOIDIN, CUB, EGF, LAMININ , AND ZINC METALLOPROTEASE DOMAIN CONTAINING"/>
    <property type="match status" value="1"/>
</dbReference>
<evidence type="ECO:0000259" key="13">
    <source>
        <dbReference type="PROSITE" id="PS51864"/>
    </source>
</evidence>
<keyword evidence="6 10" id="KW-0482">Metalloprotease</keyword>
<evidence type="ECO:0000256" key="2">
    <source>
        <dbReference type="ARBA" id="ARBA00022670"/>
    </source>
</evidence>
<evidence type="ECO:0000256" key="11">
    <source>
        <dbReference type="RuleBase" id="RU361183"/>
    </source>
</evidence>
<evidence type="ECO:0000256" key="8">
    <source>
        <dbReference type="ARBA" id="ARBA00023157"/>
    </source>
</evidence>
<comment type="cofactor">
    <cofactor evidence="10 11">
        <name>Zn(2+)</name>
        <dbReference type="ChEBI" id="CHEBI:29105"/>
    </cofactor>
    <text evidence="10 11">Binds 1 zinc ion per subunit.</text>
</comment>
<dbReference type="Proteomes" id="UP000038045">
    <property type="component" value="Unplaced"/>
</dbReference>
<dbReference type="GO" id="GO:0008270">
    <property type="term" value="F:zinc ion binding"/>
    <property type="evidence" value="ECO:0007669"/>
    <property type="project" value="UniProtKB-UniRule"/>
</dbReference>
<dbReference type="SMART" id="SM00254">
    <property type="entry name" value="ShKT"/>
    <property type="match status" value="1"/>
</dbReference>
<feature type="domain" description="Peptidase M12A" evidence="13">
    <location>
        <begin position="116"/>
        <end position="327"/>
    </location>
</feature>
<keyword evidence="14" id="KW-1185">Reference proteome</keyword>
<feature type="binding site" evidence="10">
    <location>
        <position position="221"/>
    </location>
    <ligand>
        <name>Zn(2+)</name>
        <dbReference type="ChEBI" id="CHEBI:29105"/>
        <note>catalytic</note>
    </ligand>
</feature>
<feature type="domain" description="ShKT" evidence="12">
    <location>
        <begin position="330"/>
        <end position="366"/>
    </location>
</feature>
<evidence type="ECO:0000256" key="10">
    <source>
        <dbReference type="PROSITE-ProRule" id="PRU01211"/>
    </source>
</evidence>
<dbReference type="Gene3D" id="3.40.390.10">
    <property type="entry name" value="Collagenase (Catalytic Domain)"/>
    <property type="match status" value="1"/>
</dbReference>
<dbReference type="InterPro" id="IPR003582">
    <property type="entry name" value="ShKT_dom"/>
</dbReference>
<dbReference type="Pfam" id="PF01400">
    <property type="entry name" value="Astacin"/>
    <property type="match status" value="1"/>
</dbReference>
<evidence type="ECO:0000313" key="14">
    <source>
        <dbReference type="Proteomes" id="UP000038045"/>
    </source>
</evidence>
<keyword evidence="5 10" id="KW-0862">Zinc</keyword>
<keyword evidence="3 10" id="KW-0479">Metal-binding</keyword>
<evidence type="ECO:0000256" key="9">
    <source>
        <dbReference type="PROSITE-ProRule" id="PRU01005"/>
    </source>
</evidence>
<evidence type="ECO:0000259" key="12">
    <source>
        <dbReference type="PROSITE" id="PS51670"/>
    </source>
</evidence>
<organism evidence="14 15">
    <name type="scientific">Parastrongyloides trichosuri</name>
    <name type="common">Possum-specific nematode worm</name>
    <dbReference type="NCBI Taxonomy" id="131310"/>
    <lineage>
        <taxon>Eukaryota</taxon>
        <taxon>Metazoa</taxon>
        <taxon>Ecdysozoa</taxon>
        <taxon>Nematoda</taxon>
        <taxon>Chromadorea</taxon>
        <taxon>Rhabditida</taxon>
        <taxon>Tylenchina</taxon>
        <taxon>Panagrolaimomorpha</taxon>
        <taxon>Strongyloidoidea</taxon>
        <taxon>Strongyloididae</taxon>
        <taxon>Parastrongyloides</taxon>
    </lineage>
</organism>
<evidence type="ECO:0000256" key="6">
    <source>
        <dbReference type="ARBA" id="ARBA00023049"/>
    </source>
</evidence>
<keyword evidence="8" id="KW-1015">Disulfide bond</keyword>
<keyword evidence="4 10" id="KW-0378">Hydrolase</keyword>
<evidence type="ECO:0000256" key="4">
    <source>
        <dbReference type="ARBA" id="ARBA00022801"/>
    </source>
</evidence>
<evidence type="ECO:0000313" key="15">
    <source>
        <dbReference type="WBParaSite" id="PTRK_0001173500.1"/>
    </source>
</evidence>
<dbReference type="SUPFAM" id="SSF55486">
    <property type="entry name" value="Metalloproteases ('zincins'), catalytic domain"/>
    <property type="match status" value="1"/>
</dbReference>
<evidence type="ECO:0000256" key="3">
    <source>
        <dbReference type="ARBA" id="ARBA00022723"/>
    </source>
</evidence>
<dbReference type="InterPro" id="IPR024079">
    <property type="entry name" value="MetalloPept_cat_dom_sf"/>
</dbReference>
<dbReference type="CDD" id="cd04280">
    <property type="entry name" value="ZnMc_astacin_like"/>
    <property type="match status" value="1"/>
</dbReference>
<comment type="function">
    <text evidence="1">Metalloprotease.</text>
</comment>
<proteinExistence type="predicted"/>
<feature type="binding site" evidence="10">
    <location>
        <position position="231"/>
    </location>
    <ligand>
        <name>Zn(2+)</name>
        <dbReference type="ChEBI" id="CHEBI:29105"/>
        <note>catalytic</note>
    </ligand>
</feature>
<dbReference type="PRINTS" id="PR00480">
    <property type="entry name" value="ASTACIN"/>
</dbReference>
<dbReference type="SMART" id="SM00235">
    <property type="entry name" value="ZnMc"/>
    <property type="match status" value="1"/>
</dbReference>
<protein>
    <recommendedName>
        <fullName evidence="11">Metalloendopeptidase</fullName>
        <ecNumber evidence="11">3.4.24.-</ecNumber>
    </recommendedName>
</protein>
<dbReference type="GO" id="GO:0004222">
    <property type="term" value="F:metalloendopeptidase activity"/>
    <property type="evidence" value="ECO:0007669"/>
    <property type="project" value="UniProtKB-UniRule"/>
</dbReference>
<feature type="binding site" evidence="10">
    <location>
        <position position="225"/>
    </location>
    <ligand>
        <name>Zn(2+)</name>
        <dbReference type="ChEBI" id="CHEBI:29105"/>
        <note>catalytic</note>
    </ligand>
</feature>
<reference evidence="15" key="1">
    <citation type="submission" date="2017-02" db="UniProtKB">
        <authorList>
            <consortium name="WormBaseParasite"/>
        </authorList>
    </citation>
    <scope>IDENTIFICATION</scope>
</reference>
<dbReference type="InterPro" id="IPR006026">
    <property type="entry name" value="Peptidase_Metallo"/>
</dbReference>
<dbReference type="Pfam" id="PF01549">
    <property type="entry name" value="ShK"/>
    <property type="match status" value="1"/>
</dbReference>
<dbReference type="InterPro" id="IPR001506">
    <property type="entry name" value="Peptidase_M12A"/>
</dbReference>
<dbReference type="GO" id="GO:0006508">
    <property type="term" value="P:proteolysis"/>
    <property type="evidence" value="ECO:0007669"/>
    <property type="project" value="UniProtKB-KW"/>
</dbReference>
<keyword evidence="2 10" id="KW-0645">Protease</keyword>
<dbReference type="PROSITE" id="PS51864">
    <property type="entry name" value="ASTACIN"/>
    <property type="match status" value="1"/>
</dbReference>
<accession>A0A0N4ZTA6</accession>
<keyword evidence="7" id="KW-0865">Zymogen</keyword>
<dbReference type="EC" id="3.4.24.-" evidence="11"/>
<dbReference type="Gene3D" id="1.10.10.1940">
    <property type="match status" value="1"/>
</dbReference>
<evidence type="ECO:0000256" key="7">
    <source>
        <dbReference type="ARBA" id="ARBA00023145"/>
    </source>
</evidence>
<feature type="active site" evidence="10">
    <location>
        <position position="222"/>
    </location>
</feature>